<organism evidence="1 2">
    <name type="scientific">Chlamydomonas schloesseri</name>
    <dbReference type="NCBI Taxonomy" id="2026947"/>
    <lineage>
        <taxon>Eukaryota</taxon>
        <taxon>Viridiplantae</taxon>
        <taxon>Chlorophyta</taxon>
        <taxon>core chlorophytes</taxon>
        <taxon>Chlorophyceae</taxon>
        <taxon>CS clade</taxon>
        <taxon>Chlamydomonadales</taxon>
        <taxon>Chlamydomonadaceae</taxon>
        <taxon>Chlamydomonas</taxon>
    </lineage>
</organism>
<name>A0A835WSI5_9CHLO</name>
<keyword evidence="2" id="KW-1185">Reference proteome</keyword>
<accession>A0A835WSI5</accession>
<dbReference type="EMBL" id="JAEHOD010000005">
    <property type="protein sequence ID" value="KAG2452584.1"/>
    <property type="molecule type" value="Genomic_DNA"/>
</dbReference>
<proteinExistence type="predicted"/>
<evidence type="ECO:0000313" key="1">
    <source>
        <dbReference type="EMBL" id="KAG2452584.1"/>
    </source>
</evidence>
<sequence>MVAAGGAHLTCSYDIELQTCNSSVLEQFAGLVPDYPKLVRALSLVACGELRSPATALIGLALLEEATQQPYDLISLE</sequence>
<evidence type="ECO:0000313" key="2">
    <source>
        <dbReference type="Proteomes" id="UP000613740"/>
    </source>
</evidence>
<comment type="caution">
    <text evidence="1">The sequence shown here is derived from an EMBL/GenBank/DDBJ whole genome shotgun (WGS) entry which is preliminary data.</text>
</comment>
<gene>
    <name evidence="1" type="ORF">HYH02_002821</name>
</gene>
<protein>
    <submittedName>
        <fullName evidence="1">Uncharacterized protein</fullName>
    </submittedName>
</protein>
<dbReference type="Proteomes" id="UP000613740">
    <property type="component" value="Unassembled WGS sequence"/>
</dbReference>
<dbReference type="OrthoDB" id="10473922at2759"/>
<reference evidence="1" key="1">
    <citation type="journal article" date="2020" name="bioRxiv">
        <title>Comparative genomics of Chlamydomonas.</title>
        <authorList>
            <person name="Craig R.J."/>
            <person name="Hasan A.R."/>
            <person name="Ness R.W."/>
            <person name="Keightley P.D."/>
        </authorList>
    </citation>
    <scope>NUCLEOTIDE SEQUENCE</scope>
    <source>
        <strain evidence="1">CCAP 11/173</strain>
    </source>
</reference>
<dbReference type="AlphaFoldDB" id="A0A835WSI5"/>